<accession>A0A6V7P868</accession>
<feature type="region of interest" description="Disordered" evidence="1">
    <location>
        <begin position="1"/>
        <end position="25"/>
    </location>
</feature>
<name>A0A6V7P868_ANACO</name>
<sequence>MSLSNPNPSHNPNPRITGLLKQRSWSPDSEREEAWLRRKGLYRDRRRGTLLRRSRSVTDEDLDELRGCFDLGFGFDPDRPGAAAKRLAETIPALDLFYAVHRTYGGAAAAAAADDDAAAAARSSPSSSDSPVGSPLSILSPGDSPEMVKMRLKHWAQVVAWSVRQRC</sequence>
<evidence type="ECO:0000313" key="2">
    <source>
        <dbReference type="EMBL" id="CAD1827021.1"/>
    </source>
</evidence>
<gene>
    <name evidence="2" type="ORF">CB5_LOCUS10232</name>
</gene>
<dbReference type="Pfam" id="PF07939">
    <property type="entry name" value="DUF1685"/>
    <property type="match status" value="1"/>
</dbReference>
<proteinExistence type="predicted"/>
<dbReference type="PANTHER" id="PTHR31865">
    <property type="entry name" value="OSJNBA0071G03.3 PROTEIN"/>
    <property type="match status" value="1"/>
</dbReference>
<dbReference type="InterPro" id="IPR012881">
    <property type="entry name" value="DUF1685"/>
</dbReference>
<protein>
    <submittedName>
        <fullName evidence="2">Uncharacterized protein</fullName>
    </submittedName>
</protein>
<dbReference type="AlphaFoldDB" id="A0A6V7P868"/>
<evidence type="ECO:0000256" key="1">
    <source>
        <dbReference type="SAM" id="MobiDB-lite"/>
    </source>
</evidence>
<organism evidence="2">
    <name type="scientific">Ananas comosus var. bracteatus</name>
    <name type="common">red pineapple</name>
    <dbReference type="NCBI Taxonomy" id="296719"/>
    <lineage>
        <taxon>Eukaryota</taxon>
        <taxon>Viridiplantae</taxon>
        <taxon>Streptophyta</taxon>
        <taxon>Embryophyta</taxon>
        <taxon>Tracheophyta</taxon>
        <taxon>Spermatophyta</taxon>
        <taxon>Magnoliopsida</taxon>
        <taxon>Liliopsida</taxon>
        <taxon>Poales</taxon>
        <taxon>Bromeliaceae</taxon>
        <taxon>Bromelioideae</taxon>
        <taxon>Ananas</taxon>
    </lineage>
</organism>
<feature type="region of interest" description="Disordered" evidence="1">
    <location>
        <begin position="120"/>
        <end position="140"/>
    </location>
</feature>
<feature type="compositionally biased region" description="Low complexity" evidence="1">
    <location>
        <begin position="120"/>
        <end position="130"/>
    </location>
</feature>
<feature type="compositionally biased region" description="Low complexity" evidence="1">
    <location>
        <begin position="1"/>
        <end position="14"/>
    </location>
</feature>
<reference evidence="2" key="1">
    <citation type="submission" date="2020-07" db="EMBL/GenBank/DDBJ databases">
        <authorList>
            <person name="Lin J."/>
        </authorList>
    </citation>
    <scope>NUCLEOTIDE SEQUENCE</scope>
</reference>
<dbReference type="EMBL" id="LR862146">
    <property type="protein sequence ID" value="CAD1827021.1"/>
    <property type="molecule type" value="Genomic_DNA"/>
</dbReference>
<dbReference type="PANTHER" id="PTHR31865:SF1">
    <property type="entry name" value="INSERTASE, PUTATIVE (DUF1685)-RELATED"/>
    <property type="match status" value="1"/>
</dbReference>